<dbReference type="Gene3D" id="3.40.50.2300">
    <property type="match status" value="1"/>
</dbReference>
<feature type="domain" description="Response regulatory" evidence="9">
    <location>
        <begin position="5"/>
        <end position="120"/>
    </location>
</feature>
<evidence type="ECO:0000313" key="11">
    <source>
        <dbReference type="Proteomes" id="UP000191686"/>
    </source>
</evidence>
<dbReference type="InterPro" id="IPR002078">
    <property type="entry name" value="Sigma_54_int"/>
</dbReference>
<dbReference type="Gene3D" id="1.10.8.60">
    <property type="match status" value="1"/>
</dbReference>
<name>A0ABD4UFT6_9BURK</name>
<dbReference type="InterPro" id="IPR058031">
    <property type="entry name" value="AAA_lid_NorR"/>
</dbReference>
<evidence type="ECO:0000259" key="9">
    <source>
        <dbReference type="PROSITE" id="PS50110"/>
    </source>
</evidence>
<dbReference type="InterPro" id="IPR025943">
    <property type="entry name" value="Sigma_54_int_dom_ATP-bd_2"/>
</dbReference>
<dbReference type="FunFam" id="3.40.50.300:FF:000006">
    <property type="entry name" value="DNA-binding transcriptional regulator NtrC"/>
    <property type="match status" value="1"/>
</dbReference>
<evidence type="ECO:0000256" key="4">
    <source>
        <dbReference type="ARBA" id="ARBA00023125"/>
    </source>
</evidence>
<comment type="caution">
    <text evidence="10">The sequence shown here is derived from an EMBL/GenBank/DDBJ whole genome shotgun (WGS) entry which is preliminary data.</text>
</comment>
<dbReference type="CDD" id="cd00009">
    <property type="entry name" value="AAA"/>
    <property type="match status" value="1"/>
</dbReference>
<evidence type="ECO:0000256" key="7">
    <source>
        <dbReference type="SAM" id="MobiDB-lite"/>
    </source>
</evidence>
<evidence type="ECO:0000256" key="1">
    <source>
        <dbReference type="ARBA" id="ARBA00022741"/>
    </source>
</evidence>
<protein>
    <submittedName>
        <fullName evidence="10">Sigma-54 dependent transcriptional regulator</fullName>
    </submittedName>
</protein>
<reference evidence="10 11" key="1">
    <citation type="journal article" date="2017" name="Front. Microbiol.">
        <title>Genomics reveals a unique clone of Burkholderia cenocepacia harbouring an actively excising novel genomic island.</title>
        <authorList>
            <person name="Patil P."/>
            <person name="Mali S."/>
            <person name="Midha S."/>
            <person name="Gautam V."/>
            <person name="Dash L."/>
            <person name="Kumar S."/>
            <person name="Shastri J."/>
            <person name="Singhal L."/>
            <person name="Patil P.B."/>
        </authorList>
    </citation>
    <scope>NUCLEOTIDE SEQUENCE [LARGE SCALE GENOMIC DNA]</scope>
    <source>
        <strain evidence="10 11">BC-19</strain>
    </source>
</reference>
<keyword evidence="4" id="KW-0238">DNA-binding</keyword>
<dbReference type="PROSITE" id="PS00675">
    <property type="entry name" value="SIGMA54_INTERACT_1"/>
    <property type="match status" value="1"/>
</dbReference>
<dbReference type="InterPro" id="IPR025662">
    <property type="entry name" value="Sigma_54_int_dom_ATP-bd_1"/>
</dbReference>
<dbReference type="Pfam" id="PF00158">
    <property type="entry name" value="Sigma54_activat"/>
    <property type="match status" value="1"/>
</dbReference>
<dbReference type="RefSeq" id="WP_080324072.1">
    <property type="nucleotide sequence ID" value="NZ_JYMX02000013.1"/>
</dbReference>
<dbReference type="Pfam" id="PF00072">
    <property type="entry name" value="Response_reg"/>
    <property type="match status" value="1"/>
</dbReference>
<proteinExistence type="predicted"/>
<evidence type="ECO:0000256" key="5">
    <source>
        <dbReference type="ARBA" id="ARBA00023163"/>
    </source>
</evidence>
<dbReference type="PROSITE" id="PS50110">
    <property type="entry name" value="RESPONSE_REGULATORY"/>
    <property type="match status" value="1"/>
</dbReference>
<evidence type="ECO:0000256" key="2">
    <source>
        <dbReference type="ARBA" id="ARBA00022840"/>
    </source>
</evidence>
<dbReference type="InterPro" id="IPR025944">
    <property type="entry name" value="Sigma_54_int_dom_CS"/>
</dbReference>
<keyword evidence="3" id="KW-0805">Transcription regulation</keyword>
<keyword evidence="2" id="KW-0067">ATP-binding</keyword>
<dbReference type="PROSITE" id="PS00676">
    <property type="entry name" value="SIGMA54_INTERACT_2"/>
    <property type="match status" value="1"/>
</dbReference>
<dbReference type="PANTHER" id="PTHR32071:SF81">
    <property type="entry name" value="PROPIONATE CATABOLISM OPERON REGULATORY PROTEIN"/>
    <property type="match status" value="1"/>
</dbReference>
<dbReference type="SUPFAM" id="SSF52540">
    <property type="entry name" value="P-loop containing nucleoside triphosphate hydrolases"/>
    <property type="match status" value="1"/>
</dbReference>
<keyword evidence="1" id="KW-0547">Nucleotide-binding</keyword>
<dbReference type="InterPro" id="IPR001789">
    <property type="entry name" value="Sig_transdc_resp-reg_receiver"/>
</dbReference>
<gene>
    <name evidence="10" type="ORF">UE95_018245</name>
</gene>
<dbReference type="PROSITE" id="PS00688">
    <property type="entry name" value="SIGMA54_INTERACT_3"/>
    <property type="match status" value="1"/>
</dbReference>
<dbReference type="Proteomes" id="UP000191686">
    <property type="component" value="Unassembled WGS sequence"/>
</dbReference>
<dbReference type="InterPro" id="IPR011006">
    <property type="entry name" value="CheY-like_superfamily"/>
</dbReference>
<dbReference type="SUPFAM" id="SSF46689">
    <property type="entry name" value="Homeodomain-like"/>
    <property type="match status" value="1"/>
</dbReference>
<dbReference type="Pfam" id="PF02954">
    <property type="entry name" value="HTH_8"/>
    <property type="match status" value="1"/>
</dbReference>
<dbReference type="EMBL" id="JYMX02000013">
    <property type="protein sequence ID" value="MCW3713228.1"/>
    <property type="molecule type" value="Genomic_DNA"/>
</dbReference>
<dbReference type="InterPro" id="IPR027417">
    <property type="entry name" value="P-loop_NTPase"/>
</dbReference>
<dbReference type="AlphaFoldDB" id="A0ABD4UFT6"/>
<keyword evidence="6" id="KW-0597">Phosphoprotein</keyword>
<dbReference type="InterPro" id="IPR002197">
    <property type="entry name" value="HTH_Fis"/>
</dbReference>
<dbReference type="Gene3D" id="1.10.10.60">
    <property type="entry name" value="Homeodomain-like"/>
    <property type="match status" value="1"/>
</dbReference>
<accession>A0ABD4UFT6</accession>
<dbReference type="Gene3D" id="3.40.50.300">
    <property type="entry name" value="P-loop containing nucleotide triphosphate hydrolases"/>
    <property type="match status" value="1"/>
</dbReference>
<reference evidence="10 11" key="2">
    <citation type="journal article" date="2017" name="Front. Microbiol.">
        <title>Genomics Reveals a Unique Clone of Burkholderia cenocepacia Harboring an Actively Excising Novel Genomic Island.</title>
        <authorList>
            <person name="Patil P.P."/>
            <person name="Mali S."/>
            <person name="Midha S."/>
            <person name="Gautam V."/>
            <person name="Dash L."/>
            <person name="Kumar S."/>
            <person name="Shastri J."/>
            <person name="Singhal L."/>
            <person name="Patil P.B."/>
        </authorList>
    </citation>
    <scope>NUCLEOTIDE SEQUENCE [LARGE SCALE GENOMIC DNA]</scope>
    <source>
        <strain evidence="10 11">BC-19</strain>
    </source>
</reference>
<dbReference type="Pfam" id="PF25601">
    <property type="entry name" value="AAA_lid_14"/>
    <property type="match status" value="1"/>
</dbReference>
<evidence type="ECO:0000256" key="6">
    <source>
        <dbReference type="PROSITE-ProRule" id="PRU00169"/>
    </source>
</evidence>
<organism evidence="10 11">
    <name type="scientific">Burkholderia cenocepacia</name>
    <dbReference type="NCBI Taxonomy" id="95486"/>
    <lineage>
        <taxon>Bacteria</taxon>
        <taxon>Pseudomonadati</taxon>
        <taxon>Pseudomonadota</taxon>
        <taxon>Betaproteobacteria</taxon>
        <taxon>Burkholderiales</taxon>
        <taxon>Burkholderiaceae</taxon>
        <taxon>Burkholderia</taxon>
        <taxon>Burkholderia cepacia complex</taxon>
    </lineage>
</organism>
<dbReference type="SMART" id="SM00448">
    <property type="entry name" value="REC"/>
    <property type="match status" value="1"/>
</dbReference>
<dbReference type="InterPro" id="IPR003593">
    <property type="entry name" value="AAA+_ATPase"/>
</dbReference>
<dbReference type="SMART" id="SM00382">
    <property type="entry name" value="AAA"/>
    <property type="match status" value="1"/>
</dbReference>
<dbReference type="PANTHER" id="PTHR32071">
    <property type="entry name" value="TRANSCRIPTIONAL REGULATORY PROTEIN"/>
    <property type="match status" value="1"/>
</dbReference>
<feature type="region of interest" description="Disordered" evidence="7">
    <location>
        <begin position="442"/>
        <end position="461"/>
    </location>
</feature>
<dbReference type="PROSITE" id="PS50045">
    <property type="entry name" value="SIGMA54_INTERACT_4"/>
    <property type="match status" value="1"/>
</dbReference>
<feature type="domain" description="Sigma-54 factor interaction" evidence="8">
    <location>
        <begin position="134"/>
        <end position="364"/>
    </location>
</feature>
<dbReference type="GO" id="GO:0003677">
    <property type="term" value="F:DNA binding"/>
    <property type="evidence" value="ECO:0007669"/>
    <property type="project" value="UniProtKB-KW"/>
</dbReference>
<feature type="modified residue" description="4-aspartylphosphate" evidence="6">
    <location>
        <position position="54"/>
    </location>
</feature>
<dbReference type="GO" id="GO:0005524">
    <property type="term" value="F:ATP binding"/>
    <property type="evidence" value="ECO:0007669"/>
    <property type="project" value="UniProtKB-KW"/>
</dbReference>
<evidence type="ECO:0000313" key="10">
    <source>
        <dbReference type="EMBL" id="MCW3713228.1"/>
    </source>
</evidence>
<keyword evidence="5" id="KW-0804">Transcription</keyword>
<evidence type="ECO:0000256" key="3">
    <source>
        <dbReference type="ARBA" id="ARBA00023015"/>
    </source>
</evidence>
<dbReference type="SUPFAM" id="SSF52172">
    <property type="entry name" value="CheY-like"/>
    <property type="match status" value="1"/>
</dbReference>
<dbReference type="InterPro" id="IPR009057">
    <property type="entry name" value="Homeodomain-like_sf"/>
</dbReference>
<evidence type="ECO:0000259" key="8">
    <source>
        <dbReference type="PROSITE" id="PS50045"/>
    </source>
</evidence>
<sequence length="461" mass="50860">MSETLICLVEDDPIMGESIVERFRLEGFGVDWHTEAAAAYEAIPRKDYAVVVSDVRLPDFPGDELYSRLASTMATVPPFMLVTAYASIDKAVSMLKSGVADYITKPFDISELVQKIHALALSTIPDSALPAHGPLGVSPAMRKLAELVPRIARRASSILISGESGSGKEVLARHIHDVASAGQDEPFIAVNCGAVPEALMEAEFFGHERGAFTGAERQKRGFFELAHGGTLFLDEIGELPLAMQVKLLRVLQEKHVRRVGAERDVACNFRLVCATHRDLNQLVEGRTFREDLFYRLNVVTLRVPPLRERVEDILWIARRFLSAYADANHESPRTLHPAAEAALVTFNWPGNVRELRNRLERACLISNGKVLMPADVFGEDGADVNERLEDVPTLAAYLDRCETLYISNALVQHDGRIAETAAALGISRKSLWERMRRHRITTQESAGAGSDTAAILKEGGR</sequence>